<evidence type="ECO:0000256" key="3">
    <source>
        <dbReference type="ARBA" id="ARBA00023125"/>
    </source>
</evidence>
<dbReference type="GO" id="GO:0003677">
    <property type="term" value="F:DNA binding"/>
    <property type="evidence" value="ECO:0007669"/>
    <property type="project" value="UniProtKB-KW"/>
</dbReference>
<dbReference type="InterPro" id="IPR050090">
    <property type="entry name" value="Tyrosine_recombinase_XerCD"/>
</dbReference>
<dbReference type="Gene3D" id="1.10.443.10">
    <property type="entry name" value="Intergrase catalytic core"/>
    <property type="match status" value="1"/>
</dbReference>
<protein>
    <submittedName>
        <fullName evidence="6">Site-specific integrase</fullName>
    </submittedName>
</protein>
<evidence type="ECO:0000256" key="1">
    <source>
        <dbReference type="ARBA" id="ARBA00008857"/>
    </source>
</evidence>
<dbReference type="CDD" id="cd00796">
    <property type="entry name" value="INT_Rci_Hp1_C"/>
    <property type="match status" value="1"/>
</dbReference>
<reference evidence="7" key="1">
    <citation type="submission" date="2019-07" db="EMBL/GenBank/DDBJ databases">
        <title>Chitinimonas sp. nov., isolated from Ny-Alesund, arctica soil.</title>
        <authorList>
            <person name="Xu Q."/>
            <person name="Peng F."/>
        </authorList>
    </citation>
    <scope>NUCLEOTIDE SEQUENCE [LARGE SCALE GENOMIC DNA]</scope>
    <source>
        <strain evidence="7">R3-44</strain>
    </source>
</reference>
<dbReference type="SUPFAM" id="SSF56349">
    <property type="entry name" value="DNA breaking-rejoining enzymes"/>
    <property type="match status" value="1"/>
</dbReference>
<organism evidence="6 7">
    <name type="scientific">Chitinimonas arctica</name>
    <dbReference type="NCBI Taxonomy" id="2594795"/>
    <lineage>
        <taxon>Bacteria</taxon>
        <taxon>Pseudomonadati</taxon>
        <taxon>Pseudomonadota</taxon>
        <taxon>Betaproteobacteria</taxon>
        <taxon>Neisseriales</taxon>
        <taxon>Chitinibacteraceae</taxon>
        <taxon>Chitinimonas</taxon>
    </lineage>
</organism>
<evidence type="ECO:0000256" key="4">
    <source>
        <dbReference type="ARBA" id="ARBA00023172"/>
    </source>
</evidence>
<dbReference type="GO" id="GO:0006310">
    <property type="term" value="P:DNA recombination"/>
    <property type="evidence" value="ECO:0007669"/>
    <property type="project" value="UniProtKB-KW"/>
</dbReference>
<dbReference type="InterPro" id="IPR013762">
    <property type="entry name" value="Integrase-like_cat_sf"/>
</dbReference>
<feature type="domain" description="Tyr recombinase" evidence="5">
    <location>
        <begin position="156"/>
        <end position="324"/>
    </location>
</feature>
<dbReference type="KEGG" id="cari:FNU76_00595"/>
<evidence type="ECO:0000259" key="5">
    <source>
        <dbReference type="PROSITE" id="PS51898"/>
    </source>
</evidence>
<keyword evidence="2" id="KW-0229">DNA integration</keyword>
<dbReference type="Proteomes" id="UP000317550">
    <property type="component" value="Chromosome"/>
</dbReference>
<dbReference type="PROSITE" id="PS51898">
    <property type="entry name" value="TYR_RECOMBINASE"/>
    <property type="match status" value="1"/>
</dbReference>
<dbReference type="OrthoDB" id="7476432at2"/>
<comment type="similarity">
    <text evidence="1">Belongs to the 'phage' integrase family.</text>
</comment>
<gene>
    <name evidence="6" type="ORF">FNU76_00595</name>
</gene>
<dbReference type="InterPro" id="IPR011010">
    <property type="entry name" value="DNA_brk_join_enz"/>
</dbReference>
<keyword evidence="3" id="KW-0238">DNA-binding</keyword>
<dbReference type="InterPro" id="IPR002104">
    <property type="entry name" value="Integrase_catalytic"/>
</dbReference>
<dbReference type="Pfam" id="PF00589">
    <property type="entry name" value="Phage_integrase"/>
    <property type="match status" value="1"/>
</dbReference>
<proteinExistence type="inferred from homology"/>
<evidence type="ECO:0000256" key="2">
    <source>
        <dbReference type="ARBA" id="ARBA00022908"/>
    </source>
</evidence>
<name>A0A516S9Y2_9NEIS</name>
<dbReference type="EMBL" id="CP041730">
    <property type="protein sequence ID" value="QDQ24964.1"/>
    <property type="molecule type" value="Genomic_DNA"/>
</dbReference>
<dbReference type="PANTHER" id="PTHR30349:SF64">
    <property type="entry name" value="PROPHAGE INTEGRASE INTD-RELATED"/>
    <property type="match status" value="1"/>
</dbReference>
<accession>A0A516S9Y2</accession>
<sequence>MPIYTRETGGLWYVDIIGPSGKRIRRSTGTKNEKAAQEYHDRLKGDLWRVIKLEERVVRTFDEAALRWLKEQDHKRSIKGDTLKIRRLRPLFEKVKLHLITADHCKSAVDQAAPDAVNATKNRYLALLRAILRKAEKEWLWIEKAPHLTLYREEKRRIRWIKPEEAQTLIQHLPEHLVPIVRLALATGLRKSNVYGMRWDQIDMRRNVAWIHPDEAKAGRAIGVPLNQTAMDAIRSQVGKHNEVVFTYRGKPIAGAHNDGFYKACEQAGISDFRFHDLRHTWASWLIQAGVGLAELQELGGWESIEMVRRYAHLAPDHLHKHSVHIDKLMTHF</sequence>
<keyword evidence="7" id="KW-1185">Reference proteome</keyword>
<evidence type="ECO:0000313" key="7">
    <source>
        <dbReference type="Proteomes" id="UP000317550"/>
    </source>
</evidence>
<keyword evidence="4" id="KW-0233">DNA recombination</keyword>
<dbReference type="PANTHER" id="PTHR30349">
    <property type="entry name" value="PHAGE INTEGRASE-RELATED"/>
    <property type="match status" value="1"/>
</dbReference>
<evidence type="ECO:0000313" key="6">
    <source>
        <dbReference type="EMBL" id="QDQ24964.1"/>
    </source>
</evidence>
<dbReference type="InterPro" id="IPR010998">
    <property type="entry name" value="Integrase_recombinase_N"/>
</dbReference>
<dbReference type="GO" id="GO:0015074">
    <property type="term" value="P:DNA integration"/>
    <property type="evidence" value="ECO:0007669"/>
    <property type="project" value="UniProtKB-KW"/>
</dbReference>
<dbReference type="AlphaFoldDB" id="A0A516S9Y2"/>
<dbReference type="Gene3D" id="1.10.150.130">
    <property type="match status" value="1"/>
</dbReference>